<evidence type="ECO:0000259" key="7">
    <source>
        <dbReference type="Pfam" id="PF25963"/>
    </source>
</evidence>
<dbReference type="Pfam" id="PF25917">
    <property type="entry name" value="BSH_RND"/>
    <property type="match status" value="1"/>
</dbReference>
<dbReference type="Pfam" id="PF25963">
    <property type="entry name" value="Beta-barrel_AAEA"/>
    <property type="match status" value="1"/>
</dbReference>
<dbReference type="PANTHER" id="PTHR30367">
    <property type="entry name" value="P-HYDROXYBENZOIC ACID EFFLUX PUMP SUBUNIT AAEA-RELATED"/>
    <property type="match status" value="1"/>
</dbReference>
<dbReference type="RefSeq" id="WP_034845656.1">
    <property type="nucleotide sequence ID" value="NZ_JANX01000499.1"/>
</dbReference>
<evidence type="ECO:0000313" key="9">
    <source>
        <dbReference type="Proteomes" id="UP000029995"/>
    </source>
</evidence>
<dbReference type="InterPro" id="IPR058634">
    <property type="entry name" value="AaeA-lik-b-barrel"/>
</dbReference>
<keyword evidence="2 5" id="KW-0812">Transmembrane</keyword>
<dbReference type="OrthoDB" id="9811754at2"/>
<dbReference type="AlphaFoldDB" id="A0A0A0D365"/>
<proteinExistence type="inferred from homology"/>
<evidence type="ECO:0000256" key="5">
    <source>
        <dbReference type="SAM" id="Phobius"/>
    </source>
</evidence>
<gene>
    <name evidence="8" type="ORF">P409_26890</name>
</gene>
<dbReference type="Gene3D" id="2.40.30.170">
    <property type="match status" value="1"/>
</dbReference>
<accession>A0A0A0D365</accession>
<evidence type="ECO:0000256" key="4">
    <source>
        <dbReference type="ARBA" id="ARBA00023136"/>
    </source>
</evidence>
<protein>
    <submittedName>
        <fullName evidence="8">Uncharacterized protein</fullName>
    </submittedName>
</protein>
<dbReference type="GO" id="GO:0016020">
    <property type="term" value="C:membrane"/>
    <property type="evidence" value="ECO:0007669"/>
    <property type="project" value="InterPro"/>
</dbReference>
<feature type="domain" description="Multidrug resistance protein MdtA-like barrel-sandwich hybrid" evidence="6">
    <location>
        <begin position="45"/>
        <end position="186"/>
    </location>
</feature>
<comment type="similarity">
    <text evidence="1">Belongs to the membrane fusion protein (MFP) (TC 8.A.1) family.</text>
</comment>
<evidence type="ECO:0000259" key="6">
    <source>
        <dbReference type="Pfam" id="PF25917"/>
    </source>
</evidence>
<keyword evidence="3 5" id="KW-1133">Transmembrane helix</keyword>
<keyword evidence="4 5" id="KW-0472">Membrane</keyword>
<dbReference type="PANTHER" id="PTHR30367:SF12">
    <property type="entry name" value="P-HYDROXYBENZOIC ACID EFFLUX PUMP SUBUNIT AAEA"/>
    <property type="match status" value="1"/>
</dbReference>
<dbReference type="NCBIfam" id="TIGR01730">
    <property type="entry name" value="RND_mfp"/>
    <property type="match status" value="1"/>
</dbReference>
<dbReference type="SUPFAM" id="SSF111369">
    <property type="entry name" value="HlyD-like secretion proteins"/>
    <property type="match status" value="1"/>
</dbReference>
<evidence type="ECO:0000313" key="8">
    <source>
        <dbReference type="EMBL" id="KGM31487.1"/>
    </source>
</evidence>
<feature type="transmembrane region" description="Helical" evidence="5">
    <location>
        <begin position="6"/>
        <end position="28"/>
    </location>
</feature>
<feature type="domain" description="p-hydroxybenzoic acid efflux pump subunit AaeA-like beta-barrel" evidence="7">
    <location>
        <begin position="189"/>
        <end position="286"/>
    </location>
</feature>
<evidence type="ECO:0000256" key="1">
    <source>
        <dbReference type="ARBA" id="ARBA00009477"/>
    </source>
</evidence>
<dbReference type="InterPro" id="IPR006143">
    <property type="entry name" value="RND_pump_MFP"/>
</dbReference>
<evidence type="ECO:0000256" key="3">
    <source>
        <dbReference type="ARBA" id="ARBA00022989"/>
    </source>
</evidence>
<dbReference type="InterPro" id="IPR050393">
    <property type="entry name" value="MFP_Efflux_Pump"/>
</dbReference>
<dbReference type="Proteomes" id="UP000029995">
    <property type="component" value="Unassembled WGS sequence"/>
</dbReference>
<dbReference type="GO" id="GO:0022857">
    <property type="term" value="F:transmembrane transporter activity"/>
    <property type="evidence" value="ECO:0007669"/>
    <property type="project" value="InterPro"/>
</dbReference>
<dbReference type="EMBL" id="JANX01000499">
    <property type="protein sequence ID" value="KGM31487.1"/>
    <property type="molecule type" value="Genomic_DNA"/>
</dbReference>
<sequence length="296" mass="31829">MKYAALALRVIITLVVAAGAVVAGILLWQYYIDSPWTRDARVAAEIVQVAPDVSGIIVSLPVVNNQAVKKGDVLLVIDPDRYALAVQRAQAALDSQVAQTEQLEADAARRAKLGSNAISIEAQQQAESAARAARAAVEQDQAALDSAKLDLERTTIRSPVNGFVSTLILRQGAYATAGKQVMAIVDADSFHVRGYFEETKIPRIHPDDKVEIRLMGVSTPLQGHVASIDRAISDREVSLNSYYQIVDVNPTFSWVRLAQRIPVRIAIDKVPDGVLLASGMTATVEVLPKAEAAAAK</sequence>
<dbReference type="InterPro" id="IPR058625">
    <property type="entry name" value="MdtA-like_BSH"/>
</dbReference>
<dbReference type="Gene3D" id="2.40.50.100">
    <property type="match status" value="1"/>
</dbReference>
<evidence type="ECO:0000256" key="2">
    <source>
        <dbReference type="ARBA" id="ARBA00022692"/>
    </source>
</evidence>
<comment type="caution">
    <text evidence="8">The sequence shown here is derived from an EMBL/GenBank/DDBJ whole genome shotgun (WGS) entry which is preliminary data.</text>
</comment>
<organism evidence="8 9">
    <name type="scientific">Inquilinus limosus MP06</name>
    <dbReference type="NCBI Taxonomy" id="1398085"/>
    <lineage>
        <taxon>Bacteria</taxon>
        <taxon>Pseudomonadati</taxon>
        <taxon>Pseudomonadota</taxon>
        <taxon>Alphaproteobacteria</taxon>
        <taxon>Rhodospirillales</taxon>
        <taxon>Rhodospirillaceae</taxon>
        <taxon>Inquilinus</taxon>
    </lineage>
</organism>
<name>A0A0A0D365_9PROT</name>
<reference evidence="8 9" key="1">
    <citation type="submission" date="2014-01" db="EMBL/GenBank/DDBJ databases">
        <title>Genome sequence determination for a cystic fibrosis isolate, Inquilinus limosus.</title>
        <authorList>
            <person name="Pino M."/>
            <person name="Di Conza J."/>
            <person name="Gutkind G."/>
        </authorList>
    </citation>
    <scope>NUCLEOTIDE SEQUENCE [LARGE SCALE GENOMIC DNA]</scope>
    <source>
        <strain evidence="8 9">MP06</strain>
    </source>
</reference>